<dbReference type="RefSeq" id="WP_108886008.1">
    <property type="nucleotide sequence ID" value="NZ_OMOJ01000003.1"/>
</dbReference>
<sequence>MRKTGIVLLSATLVLASCGAVRDSRINPFNWFGKSKSRAVATDTKEVNPLIPVARRGLFSGPDEVSEGVLIDQIADLVVERRVGGAVIRARGIAPSLGISNARLVKVEEASTGGDLVMELRYEPLPTAILGGSDDQRSVVVAASLTANELAEFRRITVRGARNERTTTRR</sequence>
<reference evidence="2" key="1">
    <citation type="submission" date="2018-03" db="EMBL/GenBank/DDBJ databases">
        <authorList>
            <person name="Rodrigo-Torres L."/>
            <person name="Arahal R. D."/>
            <person name="Lucena T."/>
        </authorList>
    </citation>
    <scope>NUCLEOTIDE SEQUENCE [LARGE SCALE GENOMIC DNA]</scope>
    <source>
        <strain evidence="2">CECT 8871</strain>
    </source>
</reference>
<dbReference type="OrthoDB" id="7773807at2"/>
<dbReference type="Proteomes" id="UP000244904">
    <property type="component" value="Unassembled WGS sequence"/>
</dbReference>
<name>A0A2R8AVS3_9RHOB</name>
<accession>A0A2R8AVS3</accession>
<dbReference type="AlphaFoldDB" id="A0A2R8AVS3"/>
<protein>
    <submittedName>
        <fullName evidence="1">Uncharacterized protein</fullName>
    </submittedName>
</protein>
<proteinExistence type="predicted"/>
<evidence type="ECO:0000313" key="2">
    <source>
        <dbReference type="Proteomes" id="UP000244904"/>
    </source>
</evidence>
<dbReference type="EMBL" id="OMOJ01000003">
    <property type="protein sequence ID" value="SPF80132.1"/>
    <property type="molecule type" value="Genomic_DNA"/>
</dbReference>
<evidence type="ECO:0000313" key="1">
    <source>
        <dbReference type="EMBL" id="SPF80132.1"/>
    </source>
</evidence>
<gene>
    <name evidence="1" type="ORF">PRI8871_01935</name>
</gene>
<dbReference type="PROSITE" id="PS51257">
    <property type="entry name" value="PROKAR_LIPOPROTEIN"/>
    <property type="match status" value="1"/>
</dbReference>
<keyword evidence="2" id="KW-1185">Reference proteome</keyword>
<organism evidence="1 2">
    <name type="scientific">Pseudoprimorskyibacter insulae</name>
    <dbReference type="NCBI Taxonomy" id="1695997"/>
    <lineage>
        <taxon>Bacteria</taxon>
        <taxon>Pseudomonadati</taxon>
        <taxon>Pseudomonadota</taxon>
        <taxon>Alphaproteobacteria</taxon>
        <taxon>Rhodobacterales</taxon>
        <taxon>Paracoccaceae</taxon>
        <taxon>Pseudoprimorskyibacter</taxon>
    </lineage>
</organism>